<gene>
    <name evidence="2" type="ORF">CGZ75_23065</name>
</gene>
<keyword evidence="1" id="KW-1133">Transmembrane helix</keyword>
<dbReference type="EMBL" id="NMUQ01000004">
    <property type="protein sequence ID" value="OXM13064.1"/>
    <property type="molecule type" value="Genomic_DNA"/>
</dbReference>
<dbReference type="Proteomes" id="UP000215145">
    <property type="component" value="Unassembled WGS sequence"/>
</dbReference>
<protein>
    <recommendedName>
        <fullName evidence="4">DUF5668 domain-containing protein</fullName>
    </recommendedName>
</protein>
<feature type="transmembrane region" description="Helical" evidence="1">
    <location>
        <begin position="33"/>
        <end position="53"/>
    </location>
</feature>
<reference evidence="2 3" key="1">
    <citation type="submission" date="2017-07" db="EMBL/GenBank/DDBJ databases">
        <title>Paenibacillus herberti R33 genome sequencing and assembly.</title>
        <authorList>
            <person name="Su W."/>
        </authorList>
    </citation>
    <scope>NUCLEOTIDE SEQUENCE [LARGE SCALE GENOMIC DNA]</scope>
    <source>
        <strain evidence="2 3">R33</strain>
    </source>
</reference>
<keyword evidence="3" id="KW-1185">Reference proteome</keyword>
<proteinExistence type="predicted"/>
<evidence type="ECO:0008006" key="4">
    <source>
        <dbReference type="Google" id="ProtNLM"/>
    </source>
</evidence>
<feature type="transmembrane region" description="Helical" evidence="1">
    <location>
        <begin position="65"/>
        <end position="84"/>
    </location>
</feature>
<dbReference type="RefSeq" id="WP_089526717.1">
    <property type="nucleotide sequence ID" value="NZ_NMUQ01000004.1"/>
</dbReference>
<dbReference type="OrthoDB" id="49365at2"/>
<feature type="transmembrane region" description="Helical" evidence="1">
    <location>
        <begin position="146"/>
        <end position="164"/>
    </location>
</feature>
<accession>A0A229NTA1</accession>
<organism evidence="2 3">
    <name type="scientific">Paenibacillus herberti</name>
    <dbReference type="NCBI Taxonomy" id="1619309"/>
    <lineage>
        <taxon>Bacteria</taxon>
        <taxon>Bacillati</taxon>
        <taxon>Bacillota</taxon>
        <taxon>Bacilli</taxon>
        <taxon>Bacillales</taxon>
        <taxon>Paenibacillaceae</taxon>
        <taxon>Paenibacillus</taxon>
    </lineage>
</organism>
<evidence type="ECO:0000313" key="2">
    <source>
        <dbReference type="EMBL" id="OXM13064.1"/>
    </source>
</evidence>
<feature type="transmembrane region" description="Helical" evidence="1">
    <location>
        <begin position="116"/>
        <end position="140"/>
    </location>
</feature>
<evidence type="ECO:0000313" key="3">
    <source>
        <dbReference type="Proteomes" id="UP000215145"/>
    </source>
</evidence>
<comment type="caution">
    <text evidence="2">The sequence shown here is derived from an EMBL/GenBank/DDBJ whole genome shotgun (WGS) entry which is preliminary data.</text>
</comment>
<sequence length="170" mass="19081">MNRQAKAVVGTALVLLGAYLMLQQGTKIGPGDIFGHFWPSLFVIPLGIFFHWMYFSMLQRRAPGLLIPGGILLVNGLLFQIAMLLDNWEYIWPGFIFAVAFGLWEFYWFGTRNRWLLIPINILLVLSLLFGAVFSISALSNGLDSLFPYAALALIVGGSFLLLSRNRSEH</sequence>
<keyword evidence="1" id="KW-0472">Membrane</keyword>
<evidence type="ECO:0000256" key="1">
    <source>
        <dbReference type="SAM" id="Phobius"/>
    </source>
</evidence>
<feature type="transmembrane region" description="Helical" evidence="1">
    <location>
        <begin position="90"/>
        <end position="109"/>
    </location>
</feature>
<keyword evidence="1" id="KW-0812">Transmembrane</keyword>
<name>A0A229NTA1_9BACL</name>
<dbReference type="AlphaFoldDB" id="A0A229NTA1"/>